<evidence type="ECO:0000313" key="2">
    <source>
        <dbReference type="Proteomes" id="UP000054485"/>
    </source>
</evidence>
<organism evidence="1 2">
    <name type="scientific">Suillus luteus UH-Slu-Lm8-n1</name>
    <dbReference type="NCBI Taxonomy" id="930992"/>
    <lineage>
        <taxon>Eukaryota</taxon>
        <taxon>Fungi</taxon>
        <taxon>Dikarya</taxon>
        <taxon>Basidiomycota</taxon>
        <taxon>Agaricomycotina</taxon>
        <taxon>Agaricomycetes</taxon>
        <taxon>Agaricomycetidae</taxon>
        <taxon>Boletales</taxon>
        <taxon>Suillineae</taxon>
        <taxon>Suillaceae</taxon>
        <taxon>Suillus</taxon>
    </lineage>
</organism>
<name>A0A0C9ZD38_9AGAM</name>
<dbReference type="Proteomes" id="UP000054485">
    <property type="component" value="Unassembled WGS sequence"/>
</dbReference>
<sequence length="53" mass="6186">MDTRCGGMWSANIHNLNPHPLWQYKHIHNLNRLVPQSVEGARFMSARAESLWN</sequence>
<dbReference type="HOGENOM" id="CLU_3070271_0_0_1"/>
<proteinExistence type="predicted"/>
<keyword evidence="2" id="KW-1185">Reference proteome</keyword>
<reference evidence="2" key="2">
    <citation type="submission" date="2015-01" db="EMBL/GenBank/DDBJ databases">
        <title>Evolutionary Origins and Diversification of the Mycorrhizal Mutualists.</title>
        <authorList>
            <consortium name="DOE Joint Genome Institute"/>
            <consortium name="Mycorrhizal Genomics Consortium"/>
            <person name="Kohler A."/>
            <person name="Kuo A."/>
            <person name="Nagy L.G."/>
            <person name="Floudas D."/>
            <person name="Copeland A."/>
            <person name="Barry K.W."/>
            <person name="Cichocki N."/>
            <person name="Veneault-Fourrey C."/>
            <person name="LaButti K."/>
            <person name="Lindquist E.A."/>
            <person name="Lipzen A."/>
            <person name="Lundell T."/>
            <person name="Morin E."/>
            <person name="Murat C."/>
            <person name="Riley R."/>
            <person name="Ohm R."/>
            <person name="Sun H."/>
            <person name="Tunlid A."/>
            <person name="Henrissat B."/>
            <person name="Grigoriev I.V."/>
            <person name="Hibbett D.S."/>
            <person name="Martin F."/>
        </authorList>
    </citation>
    <scope>NUCLEOTIDE SEQUENCE [LARGE SCALE GENOMIC DNA]</scope>
    <source>
        <strain evidence="2">UH-Slu-Lm8-n1</strain>
    </source>
</reference>
<dbReference type="EMBL" id="KN835627">
    <property type="protein sequence ID" value="KIK35410.1"/>
    <property type="molecule type" value="Genomic_DNA"/>
</dbReference>
<gene>
    <name evidence="1" type="ORF">CY34DRAFT_812192</name>
</gene>
<protein>
    <submittedName>
        <fullName evidence="1">Uncharacterized protein</fullName>
    </submittedName>
</protein>
<accession>A0A0C9ZD38</accession>
<dbReference type="InParanoid" id="A0A0C9ZD38"/>
<dbReference type="AlphaFoldDB" id="A0A0C9ZD38"/>
<reference evidence="1 2" key="1">
    <citation type="submission" date="2014-04" db="EMBL/GenBank/DDBJ databases">
        <authorList>
            <consortium name="DOE Joint Genome Institute"/>
            <person name="Kuo A."/>
            <person name="Ruytinx J."/>
            <person name="Rineau F."/>
            <person name="Colpaert J."/>
            <person name="Kohler A."/>
            <person name="Nagy L.G."/>
            <person name="Floudas D."/>
            <person name="Copeland A."/>
            <person name="Barry K.W."/>
            <person name="Cichocki N."/>
            <person name="Veneault-Fourrey C."/>
            <person name="LaButti K."/>
            <person name="Lindquist E.A."/>
            <person name="Lipzen A."/>
            <person name="Lundell T."/>
            <person name="Morin E."/>
            <person name="Murat C."/>
            <person name="Sun H."/>
            <person name="Tunlid A."/>
            <person name="Henrissat B."/>
            <person name="Grigoriev I.V."/>
            <person name="Hibbett D.S."/>
            <person name="Martin F."/>
            <person name="Nordberg H.P."/>
            <person name="Cantor M.N."/>
            <person name="Hua S.X."/>
        </authorList>
    </citation>
    <scope>NUCLEOTIDE SEQUENCE [LARGE SCALE GENOMIC DNA]</scope>
    <source>
        <strain evidence="1 2">UH-Slu-Lm8-n1</strain>
    </source>
</reference>
<evidence type="ECO:0000313" key="1">
    <source>
        <dbReference type="EMBL" id="KIK35410.1"/>
    </source>
</evidence>